<accession>A0A067RJ50</accession>
<feature type="region of interest" description="Disordered" evidence="1">
    <location>
        <begin position="23"/>
        <end position="57"/>
    </location>
</feature>
<feature type="region of interest" description="Disordered" evidence="1">
    <location>
        <begin position="145"/>
        <end position="247"/>
    </location>
</feature>
<sequence length="247" mass="27951">MPRPRLTVEQRRISQARRRQLDAARKRRRRMDINYRQNEQQANTEARRKARQVSRTHYRKVNGRRHLQADVMPTIFDYPEYLLSQCSVIRMANNQQTLIGSSQDFFPLADHSIFGECSGAPSKQVVDDCSRSLLRSCKLVPKLQTSKKIRKSDDHGAEGVDRVPTVNTDCRNMDSESPSSLEENESEKKRDVAVEESDTSVCSVEMSAGASEAVLKTESTPHSEADPLSISVEGRERKLPEVPAPVV</sequence>
<feature type="compositionally biased region" description="Basic and acidic residues" evidence="1">
    <location>
        <begin position="151"/>
        <end position="161"/>
    </location>
</feature>
<evidence type="ECO:0000256" key="1">
    <source>
        <dbReference type="SAM" id="MobiDB-lite"/>
    </source>
</evidence>
<dbReference type="InParanoid" id="A0A067RJ50"/>
<feature type="compositionally biased region" description="Polar residues" evidence="1">
    <location>
        <begin position="35"/>
        <end position="44"/>
    </location>
</feature>
<proteinExistence type="predicted"/>
<keyword evidence="3" id="KW-1185">Reference proteome</keyword>
<reference evidence="2 3" key="1">
    <citation type="journal article" date="2014" name="Nat. Commun.">
        <title>Molecular traces of alternative social organization in a termite genome.</title>
        <authorList>
            <person name="Terrapon N."/>
            <person name="Li C."/>
            <person name="Robertson H.M."/>
            <person name="Ji L."/>
            <person name="Meng X."/>
            <person name="Booth W."/>
            <person name="Chen Z."/>
            <person name="Childers C.P."/>
            <person name="Glastad K.M."/>
            <person name="Gokhale K."/>
            <person name="Gowin J."/>
            <person name="Gronenberg W."/>
            <person name="Hermansen R.A."/>
            <person name="Hu H."/>
            <person name="Hunt B.G."/>
            <person name="Huylmans A.K."/>
            <person name="Khalil S.M."/>
            <person name="Mitchell R.D."/>
            <person name="Munoz-Torres M.C."/>
            <person name="Mustard J.A."/>
            <person name="Pan H."/>
            <person name="Reese J.T."/>
            <person name="Scharf M.E."/>
            <person name="Sun F."/>
            <person name="Vogel H."/>
            <person name="Xiao J."/>
            <person name="Yang W."/>
            <person name="Yang Z."/>
            <person name="Yang Z."/>
            <person name="Zhou J."/>
            <person name="Zhu J."/>
            <person name="Brent C.S."/>
            <person name="Elsik C.G."/>
            <person name="Goodisman M.A."/>
            <person name="Liberles D.A."/>
            <person name="Roe R.M."/>
            <person name="Vargo E.L."/>
            <person name="Vilcinskas A."/>
            <person name="Wang J."/>
            <person name="Bornberg-Bauer E."/>
            <person name="Korb J."/>
            <person name="Zhang G."/>
            <person name="Liebig J."/>
        </authorList>
    </citation>
    <scope>NUCLEOTIDE SEQUENCE [LARGE SCALE GENOMIC DNA]</scope>
    <source>
        <tissue evidence="2">Whole organism</tissue>
    </source>
</reference>
<dbReference type="AlphaFoldDB" id="A0A067RJ50"/>
<gene>
    <name evidence="2" type="ORF">L798_11033</name>
</gene>
<evidence type="ECO:0000313" key="3">
    <source>
        <dbReference type="Proteomes" id="UP000027135"/>
    </source>
</evidence>
<organism evidence="2 3">
    <name type="scientific">Zootermopsis nevadensis</name>
    <name type="common">Dampwood termite</name>
    <dbReference type="NCBI Taxonomy" id="136037"/>
    <lineage>
        <taxon>Eukaryota</taxon>
        <taxon>Metazoa</taxon>
        <taxon>Ecdysozoa</taxon>
        <taxon>Arthropoda</taxon>
        <taxon>Hexapoda</taxon>
        <taxon>Insecta</taxon>
        <taxon>Pterygota</taxon>
        <taxon>Neoptera</taxon>
        <taxon>Polyneoptera</taxon>
        <taxon>Dictyoptera</taxon>
        <taxon>Blattodea</taxon>
        <taxon>Blattoidea</taxon>
        <taxon>Termitoidae</taxon>
        <taxon>Termopsidae</taxon>
        <taxon>Zootermopsis</taxon>
    </lineage>
</organism>
<dbReference type="Proteomes" id="UP000027135">
    <property type="component" value="Unassembled WGS sequence"/>
</dbReference>
<feature type="compositionally biased region" description="Basic residues" evidence="1">
    <location>
        <begin position="48"/>
        <end position="57"/>
    </location>
</feature>
<evidence type="ECO:0000313" key="2">
    <source>
        <dbReference type="EMBL" id="KDR23842.1"/>
    </source>
</evidence>
<protein>
    <submittedName>
        <fullName evidence="2">Uncharacterized protein</fullName>
    </submittedName>
</protein>
<dbReference type="EMBL" id="KK852442">
    <property type="protein sequence ID" value="KDR23842.1"/>
    <property type="molecule type" value="Genomic_DNA"/>
</dbReference>
<dbReference type="OrthoDB" id="10616522at2759"/>
<name>A0A067RJ50_ZOONE</name>